<name>A0ABX2QIV4_9HYPH</name>
<comment type="caution">
    <text evidence="1">The sequence shown here is derived from an EMBL/GenBank/DDBJ whole genome shotgun (WGS) entry which is preliminary data.</text>
</comment>
<sequence>MDKVSGDGHAELLNDGTFQITLANHNGGAAALKAKRQDNSLLGDELARS</sequence>
<evidence type="ECO:0000313" key="2">
    <source>
        <dbReference type="Proteomes" id="UP000659172"/>
    </source>
</evidence>
<dbReference type="RefSeq" id="WP_176951671.1">
    <property type="nucleotide sequence ID" value="NZ_JABXYK010000015.1"/>
</dbReference>
<gene>
    <name evidence="1" type="ORF">HV823_20880</name>
</gene>
<protein>
    <submittedName>
        <fullName evidence="1">Uncharacterized protein</fullName>
    </submittedName>
</protein>
<accession>A0ABX2QIV4</accession>
<dbReference type="Proteomes" id="UP000659172">
    <property type="component" value="Unassembled WGS sequence"/>
</dbReference>
<reference evidence="1 2" key="1">
    <citation type="submission" date="2020-06" db="EMBL/GenBank/DDBJ databases">
        <title>Rhizobium sp.nov. isolated from the tomato plant.</title>
        <authorList>
            <person name="Thin K.K."/>
            <person name="Zhang X."/>
            <person name="He S."/>
        </authorList>
    </citation>
    <scope>NUCLEOTIDE SEQUENCE [LARGE SCALE GENOMIC DNA]</scope>
    <source>
        <strain evidence="1 2">DBTS2</strain>
    </source>
</reference>
<dbReference type="EMBL" id="JABXYK010000015">
    <property type="protein sequence ID" value="NVP57713.1"/>
    <property type="molecule type" value="Genomic_DNA"/>
</dbReference>
<keyword evidence="2" id="KW-1185">Reference proteome</keyword>
<proteinExistence type="predicted"/>
<evidence type="ECO:0000313" key="1">
    <source>
        <dbReference type="EMBL" id="NVP57713.1"/>
    </source>
</evidence>
<organism evidence="1 2">
    <name type="scientific">Mycoplana rhizolycopersici</name>
    <dbReference type="NCBI Taxonomy" id="2746702"/>
    <lineage>
        <taxon>Bacteria</taxon>
        <taxon>Pseudomonadati</taxon>
        <taxon>Pseudomonadota</taxon>
        <taxon>Alphaproteobacteria</taxon>
        <taxon>Hyphomicrobiales</taxon>
        <taxon>Rhizobiaceae</taxon>
        <taxon>Mycoplana</taxon>
    </lineage>
</organism>